<organism evidence="3">
    <name type="scientific">Musca domestica</name>
    <name type="common">House fly</name>
    <dbReference type="NCBI Taxonomy" id="7370"/>
    <lineage>
        <taxon>Eukaryota</taxon>
        <taxon>Metazoa</taxon>
        <taxon>Ecdysozoa</taxon>
        <taxon>Arthropoda</taxon>
        <taxon>Hexapoda</taxon>
        <taxon>Insecta</taxon>
        <taxon>Pterygota</taxon>
        <taxon>Neoptera</taxon>
        <taxon>Endopterygota</taxon>
        <taxon>Diptera</taxon>
        <taxon>Brachycera</taxon>
        <taxon>Muscomorpha</taxon>
        <taxon>Muscoidea</taxon>
        <taxon>Muscidae</taxon>
        <taxon>Musca</taxon>
    </lineage>
</organism>
<keyword evidence="4" id="KW-1185">Reference proteome</keyword>
<gene>
    <name evidence="3" type="primary">101899907</name>
    <name evidence="5" type="synonym">LOC101899907</name>
</gene>
<dbReference type="GeneID" id="101899907"/>
<evidence type="ECO:0000313" key="5">
    <source>
        <dbReference type="RefSeq" id="XP_005178448.1"/>
    </source>
</evidence>
<dbReference type="AlphaFoldDB" id="A0A1I8MY42"/>
<dbReference type="InterPro" id="IPR032086">
    <property type="entry name" value="DUF4813"/>
</dbReference>
<keyword evidence="2" id="KW-0732">Signal</keyword>
<evidence type="ECO:0000256" key="2">
    <source>
        <dbReference type="SAM" id="SignalP"/>
    </source>
</evidence>
<feature type="signal peptide" evidence="2">
    <location>
        <begin position="1"/>
        <end position="23"/>
    </location>
</feature>
<accession>A0A1I8MY42</accession>
<reference evidence="3" key="1">
    <citation type="submission" date="2020-05" db="UniProtKB">
        <authorList>
            <consortium name="EnsemblMetazoa"/>
        </authorList>
    </citation>
    <scope>IDENTIFICATION</scope>
    <source>
        <strain evidence="3">Aabys</strain>
    </source>
</reference>
<evidence type="ECO:0000256" key="1">
    <source>
        <dbReference type="SAM" id="MobiDB-lite"/>
    </source>
</evidence>
<evidence type="ECO:0000313" key="3">
    <source>
        <dbReference type="EnsemblMetazoa" id="MDOA009602-PA"/>
    </source>
</evidence>
<feature type="compositionally biased region" description="Low complexity" evidence="1">
    <location>
        <begin position="183"/>
        <end position="205"/>
    </location>
</feature>
<sequence>MLTRKSFFYFVLLLLSLLAVSEARGGRRGGSMGGMFGSWRKYKKPSSSSVSSRRIVSSSPVHTPITKALNEKKASGGDKFIKSGKSYSKYNTPPLPPGGSYYTNTAAMPGNAIYIAQSPPRGADFGDFLTGYLTGRLLTMGLSPYPYHQHITHVYHDHPNQGGTQQPTSNADGKVIIINNGQDSPAISSTTSSSPNSADTTTEIPASSSPYALAYSSSTENIAATLSTTPPPNGIICVPIKMKEKNASGDLVEVDRIVCYPAPPPPAHIQNEMKSKPVEIAGDIVDH</sequence>
<feature type="chain" id="PRO_5044560994" evidence="2">
    <location>
        <begin position="24"/>
        <end position="287"/>
    </location>
</feature>
<protein>
    <submittedName>
        <fullName evidence="5">Uncharacterized protein LOC101899907</fullName>
    </submittedName>
</protein>
<dbReference type="OrthoDB" id="8016813at2759"/>
<proteinExistence type="predicted"/>
<dbReference type="VEuPathDB" id="VectorBase:MDOA009602"/>
<name>A0A1I8MY42_MUSDO</name>
<dbReference type="KEGG" id="mde:101899907"/>
<feature type="region of interest" description="Disordered" evidence="1">
    <location>
        <begin position="41"/>
        <end position="61"/>
    </location>
</feature>
<dbReference type="RefSeq" id="XP_005178448.1">
    <property type="nucleotide sequence ID" value="XM_005178391.3"/>
</dbReference>
<dbReference type="eggNOG" id="ENOG502T8W0">
    <property type="taxonomic scope" value="Eukaryota"/>
</dbReference>
<evidence type="ECO:0000313" key="4">
    <source>
        <dbReference type="Proteomes" id="UP001652621"/>
    </source>
</evidence>
<dbReference type="Pfam" id="PF16072">
    <property type="entry name" value="DUF4813"/>
    <property type="match status" value="1"/>
</dbReference>
<dbReference type="EnsemblMetazoa" id="MDOA009602-RA">
    <property type="protein sequence ID" value="MDOA009602-PA"/>
    <property type="gene ID" value="MDOA009602"/>
</dbReference>
<feature type="compositionally biased region" description="Low complexity" evidence="1">
    <location>
        <begin position="46"/>
        <end position="59"/>
    </location>
</feature>
<reference evidence="5" key="2">
    <citation type="submission" date="2025-04" db="UniProtKB">
        <authorList>
            <consortium name="RefSeq"/>
        </authorList>
    </citation>
    <scope>IDENTIFICATION</scope>
    <source>
        <strain evidence="5">Aabys</strain>
    </source>
</reference>
<dbReference type="VEuPathDB" id="VectorBase:MDOMA2_007334"/>
<feature type="region of interest" description="Disordered" evidence="1">
    <location>
        <begin position="181"/>
        <end position="205"/>
    </location>
</feature>
<dbReference type="Proteomes" id="UP001652621">
    <property type="component" value="Unplaced"/>
</dbReference>